<dbReference type="GeneID" id="56451622"/>
<evidence type="ECO:0000313" key="3">
    <source>
        <dbReference type="EMBL" id="PNQ97369.1"/>
    </source>
</evidence>
<reference evidence="4 6" key="2">
    <citation type="submission" date="2018-09" db="EMBL/GenBank/DDBJ databases">
        <title>Whole genome based analysis of evolution and adaptive divergence in Indian and Brazilian strains of Azospirillum brasilense.</title>
        <authorList>
            <person name="Singh C."/>
            <person name="Tripathi A.K."/>
        </authorList>
    </citation>
    <scope>NUCLEOTIDE SEQUENCE [LARGE SCALE GENOMIC DNA]</scope>
    <source>
        <strain evidence="4 6">MTCC4035</strain>
        <plasmid evidence="4 6">p1</plasmid>
    </source>
</reference>
<reference evidence="3 5" key="1">
    <citation type="submission" date="2018-01" db="EMBL/GenBank/DDBJ databases">
        <title>Whole genome sequence of Azospirillum brasilense REC3 isolated from strawberry roots.</title>
        <authorList>
            <person name="Fontana C.A."/>
            <person name="Salazar S.M."/>
            <person name="Bassi D."/>
            <person name="Puglisi E."/>
            <person name="Lovaisa N.C."/>
            <person name="Toffoli L.M."/>
            <person name="Pedraza R."/>
            <person name="Cocconcelli P.S."/>
        </authorList>
    </citation>
    <scope>NUCLEOTIDE SEQUENCE [LARGE SCALE GENOMIC DNA]</scope>
    <source>
        <strain evidence="3 5">REC3</strain>
        <plasmid evidence="3">p11unnamed</plasmid>
    </source>
</reference>
<dbReference type="EMBL" id="POWG01000020">
    <property type="protein sequence ID" value="PNQ97369.1"/>
    <property type="molecule type" value="Genomic_DNA"/>
</dbReference>
<dbReference type="InterPro" id="IPR007423">
    <property type="entry name" value="Sel_put"/>
</dbReference>
<name>A0A0P0EW47_9PROT</name>
<organism evidence="3 5">
    <name type="scientific">Azospirillum argentinense</name>
    <dbReference type="NCBI Taxonomy" id="2970906"/>
    <lineage>
        <taxon>Bacteria</taxon>
        <taxon>Pseudomonadati</taxon>
        <taxon>Pseudomonadota</taxon>
        <taxon>Alphaproteobacteria</taxon>
        <taxon>Rhodospirillales</taxon>
        <taxon>Azospirillaceae</taxon>
        <taxon>Azospirillum</taxon>
    </lineage>
</organism>
<evidence type="ECO:0000313" key="7">
    <source>
        <dbReference type="Proteomes" id="UP000325333"/>
    </source>
</evidence>
<accession>A0A0P0EW47</accession>
<dbReference type="KEGG" id="aare:D3093_21265"/>
<geneLocation type="plasmid" evidence="3">
    <name>p11unnamed</name>
</geneLocation>
<reference evidence="1 7" key="3">
    <citation type="submission" date="2019-07" db="EMBL/GenBank/DDBJ databases">
        <title>Genome sequencing of the stress-tolerant strain Azospirillum brasilense Az19.</title>
        <authorList>
            <person name="Maroniche G.A."/>
            <person name="Garcia J.E."/>
            <person name="Pagnussat L."/>
            <person name="Amenta M."/>
            <person name="Creus C.M."/>
        </authorList>
    </citation>
    <scope>NUCLEOTIDE SEQUENCE [LARGE SCALE GENOMIC DNA]</scope>
    <source>
        <strain evidence="1 7">Az19</strain>
    </source>
</reference>
<dbReference type="Pfam" id="PF04328">
    <property type="entry name" value="Sel_put"/>
    <property type="match status" value="1"/>
</dbReference>
<dbReference type="Proteomes" id="UP000325333">
    <property type="component" value="Unassembled WGS sequence"/>
</dbReference>
<sequence>MSGLKSNLSRFRGYFEQTAKLMIGVPDYDTYLEHMRTRHPDQPAMTYTEFLDNRLQARYGAGKAGCC</sequence>
<dbReference type="AlphaFoldDB" id="A0A0P0EW47"/>
<dbReference type="EMBL" id="CP032322">
    <property type="protein sequence ID" value="QCN97713.1"/>
    <property type="molecule type" value="Genomic_DNA"/>
</dbReference>
<dbReference type="Proteomes" id="UP001628281">
    <property type="component" value="Unassembled WGS sequence"/>
</dbReference>
<evidence type="ECO:0000313" key="1">
    <source>
        <dbReference type="EMBL" id="KAA1053299.1"/>
    </source>
</evidence>
<dbReference type="EMBL" id="VEWN01000016">
    <property type="protein sequence ID" value="KAA1053299.1"/>
    <property type="molecule type" value="Genomic_DNA"/>
</dbReference>
<keyword evidence="8" id="KW-1185">Reference proteome</keyword>
<evidence type="ECO:0000313" key="6">
    <source>
        <dbReference type="Proteomes" id="UP000298595"/>
    </source>
</evidence>
<keyword evidence="3" id="KW-0614">Plasmid</keyword>
<evidence type="ECO:0000313" key="5">
    <source>
        <dbReference type="Proteomes" id="UP000236268"/>
    </source>
</evidence>
<dbReference type="Proteomes" id="UP000236268">
    <property type="component" value="Unassembled WGS sequence"/>
</dbReference>
<dbReference type="OrthoDB" id="9814284at2"/>
<dbReference type="PANTHER" id="PTHR38453:SF1">
    <property type="entry name" value="CYTOPLASMIC PROTEIN"/>
    <property type="match status" value="1"/>
</dbReference>
<evidence type="ECO:0000313" key="8">
    <source>
        <dbReference type="Proteomes" id="UP001628281"/>
    </source>
</evidence>
<evidence type="ECO:0000313" key="2">
    <source>
        <dbReference type="EMBL" id="MFL7901986.1"/>
    </source>
</evidence>
<gene>
    <name evidence="2" type="ORF">ACJ41P_12670</name>
    <name evidence="3" type="ORF">C1S70_18690</name>
    <name evidence="4" type="ORF">D3093_21265</name>
    <name evidence="1" type="ORF">FH063_002912</name>
</gene>
<reference evidence="2 8" key="4">
    <citation type="submission" date="2024-11" db="EMBL/GenBank/DDBJ databases">
        <title>Draft genome sequences of two bacteria associated to sugarcane roots in Colombia.</title>
        <authorList>
            <person name="Pardo-Diaz S."/>
            <person name="Masmela-Mendoza J."/>
            <person name="Delgadillo-Duran P."/>
            <person name="Bautista E.J."/>
            <person name="Rojas-Tapias D.F."/>
        </authorList>
    </citation>
    <scope>NUCLEOTIDE SEQUENCE [LARGE SCALE GENOMIC DNA]</scope>
    <source>
        <strain evidence="2 8">Ap18</strain>
    </source>
</reference>
<dbReference type="RefSeq" id="WP_014197888.1">
    <property type="nucleotide sequence ID" value="NZ_CP007794.1"/>
</dbReference>
<dbReference type="Proteomes" id="UP000298595">
    <property type="component" value="Plasmid p1"/>
</dbReference>
<protein>
    <submittedName>
        <fullName evidence="3">DUF466 domain-containing protein</fullName>
    </submittedName>
    <submittedName>
        <fullName evidence="2">YbdD/YjiX family protein</fullName>
    </submittedName>
</protein>
<proteinExistence type="predicted"/>
<geneLocation type="plasmid" evidence="4 6">
    <name>p1</name>
</geneLocation>
<dbReference type="PANTHER" id="PTHR38453">
    <property type="entry name" value="CYTOPLASMIC PROTEIN-RELATED"/>
    <property type="match status" value="1"/>
</dbReference>
<dbReference type="EMBL" id="JBJLSN010000014">
    <property type="protein sequence ID" value="MFL7901986.1"/>
    <property type="molecule type" value="Genomic_DNA"/>
</dbReference>
<evidence type="ECO:0000313" key="4">
    <source>
        <dbReference type="EMBL" id="QCN97713.1"/>
    </source>
</evidence>